<comment type="caution">
    <text evidence="10">Lacks conserved residue(s) required for the propagation of feature annotation.</text>
</comment>
<comment type="subcellular location">
    <subcellularLocation>
        <location evidence="10">Cell membrane</location>
        <topology evidence="10">Peripheral membrane protein</topology>
        <orientation evidence="10">Cytoplasmic side</orientation>
    </subcellularLocation>
</comment>
<keyword evidence="9 10" id="KW-0961">Cell wall biogenesis/degradation</keyword>
<keyword evidence="8 10" id="KW-0131">Cell cycle</keyword>
<comment type="catalytic activity">
    <reaction evidence="10">
        <text>di-trans,octa-cis-undecaprenyl diphospho-N-acetyl-alpha-D-muramoyl-L-alanyl-D-glutamyl-meso-2,6-diaminopimeloyl-D-alanyl-D-alanine + UDP-N-acetyl-alpha-D-glucosamine = di-trans,octa-cis-undecaprenyl diphospho-[N-acetyl-alpha-D-glucosaminyl-(1-&gt;4)]-N-acetyl-alpha-D-muramoyl-L-alanyl-D-glutamyl-meso-2,6-diaminopimeloyl-D-alanyl-D-alanine + UDP + H(+)</text>
        <dbReference type="Rhea" id="RHEA:31227"/>
        <dbReference type="ChEBI" id="CHEBI:15378"/>
        <dbReference type="ChEBI" id="CHEBI:57705"/>
        <dbReference type="ChEBI" id="CHEBI:58223"/>
        <dbReference type="ChEBI" id="CHEBI:61387"/>
        <dbReference type="ChEBI" id="CHEBI:61388"/>
        <dbReference type="EC" id="2.4.1.227"/>
    </reaction>
</comment>
<dbReference type="HAMAP" id="MF_00033">
    <property type="entry name" value="MurG"/>
    <property type="match status" value="1"/>
</dbReference>
<feature type="binding site" evidence="10">
    <location>
        <position position="295"/>
    </location>
    <ligand>
        <name>UDP-N-acetyl-alpha-D-glucosamine</name>
        <dbReference type="ChEBI" id="CHEBI:57705"/>
    </ligand>
</feature>
<comment type="similarity">
    <text evidence="10">Belongs to the glycosyltransferase 28 family. MurG subfamily.</text>
</comment>
<evidence type="ECO:0000256" key="7">
    <source>
        <dbReference type="ARBA" id="ARBA00023136"/>
    </source>
</evidence>
<comment type="pathway">
    <text evidence="10">Cell wall biogenesis; peptidoglycan biosynthesis.</text>
</comment>
<dbReference type="Proteomes" id="UP000249239">
    <property type="component" value="Unassembled WGS sequence"/>
</dbReference>
<dbReference type="CDD" id="cd03785">
    <property type="entry name" value="GT28_MurG"/>
    <property type="match status" value="1"/>
</dbReference>
<evidence type="ECO:0000256" key="4">
    <source>
        <dbReference type="ARBA" id="ARBA00022679"/>
    </source>
</evidence>
<dbReference type="InterPro" id="IPR004276">
    <property type="entry name" value="GlycoTrans_28_N"/>
</dbReference>
<keyword evidence="14" id="KW-1185">Reference proteome</keyword>
<dbReference type="GO" id="GO:0005886">
    <property type="term" value="C:plasma membrane"/>
    <property type="evidence" value="ECO:0007669"/>
    <property type="project" value="UniProtKB-SubCell"/>
</dbReference>
<dbReference type="InterPro" id="IPR006009">
    <property type="entry name" value="GlcNAc_MurG"/>
</dbReference>
<feature type="binding site" evidence="10">
    <location>
        <position position="124"/>
    </location>
    <ligand>
        <name>UDP-N-acetyl-alpha-D-glucosamine</name>
        <dbReference type="ChEBI" id="CHEBI:57705"/>
    </ligand>
</feature>
<evidence type="ECO:0000256" key="9">
    <source>
        <dbReference type="ARBA" id="ARBA00023316"/>
    </source>
</evidence>
<keyword evidence="2 10" id="KW-0132">Cell division</keyword>
<reference evidence="13 14" key="1">
    <citation type="submission" date="2018-06" db="EMBL/GenBank/DDBJ databases">
        <title>Genomic Encyclopedia of Archaeal and Bacterial Type Strains, Phase II (KMG-II): from individual species to whole genera.</title>
        <authorList>
            <person name="Goeker M."/>
        </authorList>
    </citation>
    <scope>NUCLEOTIDE SEQUENCE [LARGE SCALE GENOMIC DNA]</scope>
    <source>
        <strain evidence="13 14">DSM 6779</strain>
    </source>
</reference>
<evidence type="ECO:0000259" key="11">
    <source>
        <dbReference type="Pfam" id="PF03033"/>
    </source>
</evidence>
<sequence length="364" mass="39899">MKVIISGGGTGGHIFPAISIANAIREREPGAAILFVGALGKMEMEKVPAAGYDIVGLPVAGFQRRLTFKNVTFIFKLIASMMKANRVVTMFRPDVVIGVGGYASGPVLRVATRKGIPTLIQEQNSFPGVTNRILAPRVSKICVAYDGMAKYFPASKIILTGNPVRQGLMKESSRAEAAAEFDLDPNRKTVLVLGGSLGARSINEGMLAGIQQFLDSEFQVIWQTGKYYFEEMKMAMPLEARHRIRVMDFVQRMDYAYQLADVVVSRAGASSISEIAILAKAAIFVPSPNVSEDHQTKNAMALVERDAAVLVPDARSREIATVAIELLRDENRLLTIRRNVLQFARPEASKTIANEVFKLIQLKR</sequence>
<dbReference type="SUPFAM" id="SSF53756">
    <property type="entry name" value="UDP-Glycosyltransferase/glycogen phosphorylase"/>
    <property type="match status" value="1"/>
</dbReference>
<dbReference type="Gene3D" id="3.40.50.2000">
    <property type="entry name" value="Glycogen Phosphorylase B"/>
    <property type="match status" value="2"/>
</dbReference>
<dbReference type="GO" id="GO:0005975">
    <property type="term" value="P:carbohydrate metabolic process"/>
    <property type="evidence" value="ECO:0007669"/>
    <property type="project" value="InterPro"/>
</dbReference>
<evidence type="ECO:0000256" key="3">
    <source>
        <dbReference type="ARBA" id="ARBA00022676"/>
    </source>
</evidence>
<evidence type="ECO:0000256" key="10">
    <source>
        <dbReference type="HAMAP-Rule" id="MF_00033"/>
    </source>
</evidence>
<dbReference type="GO" id="GO:0071555">
    <property type="term" value="P:cell wall organization"/>
    <property type="evidence" value="ECO:0007669"/>
    <property type="project" value="UniProtKB-KW"/>
</dbReference>
<keyword evidence="1 10" id="KW-1003">Cell membrane</keyword>
<comment type="caution">
    <text evidence="13">The sequence shown here is derived from an EMBL/GenBank/DDBJ whole genome shotgun (WGS) entry which is preliminary data.</text>
</comment>
<keyword evidence="3 10" id="KW-0328">Glycosyltransferase</keyword>
<keyword evidence="5 10" id="KW-0133">Cell shape</keyword>
<dbReference type="OrthoDB" id="9808936at2"/>
<keyword evidence="6 10" id="KW-0573">Peptidoglycan synthesis</keyword>
<dbReference type="AlphaFoldDB" id="A0A2W7NM88"/>
<dbReference type="RefSeq" id="WP_111446705.1">
    <property type="nucleotide sequence ID" value="NZ_QKZK01000031.1"/>
</dbReference>
<accession>A0A2W7NM88</accession>
<dbReference type="EMBL" id="QKZK01000031">
    <property type="protein sequence ID" value="PZX12422.1"/>
    <property type="molecule type" value="Genomic_DNA"/>
</dbReference>
<feature type="binding site" evidence="10">
    <location>
        <position position="196"/>
    </location>
    <ligand>
        <name>UDP-N-acetyl-alpha-D-glucosamine</name>
        <dbReference type="ChEBI" id="CHEBI:57705"/>
    </ligand>
</feature>
<evidence type="ECO:0000256" key="6">
    <source>
        <dbReference type="ARBA" id="ARBA00022984"/>
    </source>
</evidence>
<dbReference type="GO" id="GO:0009252">
    <property type="term" value="P:peptidoglycan biosynthetic process"/>
    <property type="evidence" value="ECO:0007669"/>
    <property type="project" value="UniProtKB-UniRule"/>
</dbReference>
<dbReference type="GO" id="GO:0051301">
    <property type="term" value="P:cell division"/>
    <property type="evidence" value="ECO:0007669"/>
    <property type="project" value="UniProtKB-KW"/>
</dbReference>
<dbReference type="PANTHER" id="PTHR21015">
    <property type="entry name" value="UDP-N-ACETYLGLUCOSAMINE--N-ACETYLMURAMYL-(PENTAPEPTIDE) PYROPHOSPHORYL-UNDECAPRENOL N-ACETYLGLUCOSAMINE TRANSFERASE 1"/>
    <property type="match status" value="1"/>
</dbReference>
<name>A0A2W7NM88_9BACT</name>
<evidence type="ECO:0000256" key="1">
    <source>
        <dbReference type="ARBA" id="ARBA00022475"/>
    </source>
</evidence>
<dbReference type="GO" id="GO:0051991">
    <property type="term" value="F:UDP-N-acetyl-D-glucosamine:N-acetylmuramoyl-L-alanyl-D-glutamyl-meso-2,6-diaminopimelyl-D-alanyl-D-alanine-diphosphoundecaprenol 4-beta-N-acetylglucosaminlytransferase activity"/>
    <property type="evidence" value="ECO:0007669"/>
    <property type="project" value="RHEA"/>
</dbReference>
<evidence type="ECO:0000256" key="8">
    <source>
        <dbReference type="ARBA" id="ARBA00023306"/>
    </source>
</evidence>
<keyword evidence="4 10" id="KW-0808">Transferase</keyword>
<evidence type="ECO:0000256" key="5">
    <source>
        <dbReference type="ARBA" id="ARBA00022960"/>
    </source>
</evidence>
<dbReference type="Pfam" id="PF03033">
    <property type="entry name" value="Glyco_transf_28"/>
    <property type="match status" value="1"/>
</dbReference>
<dbReference type="Pfam" id="PF04101">
    <property type="entry name" value="Glyco_tran_28_C"/>
    <property type="match status" value="1"/>
</dbReference>
<dbReference type="PANTHER" id="PTHR21015:SF22">
    <property type="entry name" value="GLYCOSYLTRANSFERASE"/>
    <property type="match status" value="1"/>
</dbReference>
<feature type="domain" description="Glycosyltransferase family 28 N-terminal" evidence="11">
    <location>
        <begin position="3"/>
        <end position="141"/>
    </location>
</feature>
<dbReference type="GO" id="GO:0050511">
    <property type="term" value="F:undecaprenyldiphospho-muramoylpentapeptide beta-N-acetylglucosaminyltransferase activity"/>
    <property type="evidence" value="ECO:0007669"/>
    <property type="project" value="UniProtKB-UniRule"/>
</dbReference>
<keyword evidence="7 10" id="KW-0472">Membrane</keyword>
<protein>
    <recommendedName>
        <fullName evidence="10">UDP-N-acetylglucosamine--N-acetylmuramyl-(pentapeptide) pyrophosphoryl-undecaprenol N-acetylglucosamine transferase</fullName>
        <ecNumber evidence="10">2.4.1.227</ecNumber>
    </recommendedName>
    <alternativeName>
        <fullName evidence="10">Undecaprenyl-PP-MurNAc-pentapeptide-UDPGlcNAc GlcNAc transferase</fullName>
    </alternativeName>
</protein>
<dbReference type="EC" id="2.4.1.227" evidence="10"/>
<organism evidence="13 14">
    <name type="scientific">Breznakibacter xylanolyticus</name>
    <dbReference type="NCBI Taxonomy" id="990"/>
    <lineage>
        <taxon>Bacteria</taxon>
        <taxon>Pseudomonadati</taxon>
        <taxon>Bacteroidota</taxon>
        <taxon>Bacteroidia</taxon>
        <taxon>Marinilabiliales</taxon>
        <taxon>Marinilabiliaceae</taxon>
        <taxon>Breznakibacter</taxon>
    </lineage>
</organism>
<evidence type="ECO:0000313" key="13">
    <source>
        <dbReference type="EMBL" id="PZX12422.1"/>
    </source>
</evidence>
<evidence type="ECO:0000259" key="12">
    <source>
        <dbReference type="Pfam" id="PF04101"/>
    </source>
</evidence>
<dbReference type="GO" id="GO:0008360">
    <property type="term" value="P:regulation of cell shape"/>
    <property type="evidence" value="ECO:0007669"/>
    <property type="project" value="UniProtKB-KW"/>
</dbReference>
<evidence type="ECO:0000313" key="14">
    <source>
        <dbReference type="Proteomes" id="UP000249239"/>
    </source>
</evidence>
<gene>
    <name evidence="10" type="primary">murG</name>
    <name evidence="13" type="ORF">LX69_02891</name>
</gene>
<feature type="binding site" evidence="10">
    <location>
        <position position="165"/>
    </location>
    <ligand>
        <name>UDP-N-acetyl-alpha-D-glucosamine</name>
        <dbReference type="ChEBI" id="CHEBI:57705"/>
    </ligand>
</feature>
<feature type="binding site" evidence="10">
    <location>
        <begin position="10"/>
        <end position="12"/>
    </location>
    <ligand>
        <name>UDP-N-acetyl-alpha-D-glucosamine</name>
        <dbReference type="ChEBI" id="CHEBI:57705"/>
    </ligand>
</feature>
<dbReference type="NCBIfam" id="TIGR01133">
    <property type="entry name" value="murG"/>
    <property type="match status" value="1"/>
</dbReference>
<proteinExistence type="inferred from homology"/>
<feature type="domain" description="Glycosyl transferase family 28 C-terminal" evidence="12">
    <location>
        <begin position="189"/>
        <end position="348"/>
    </location>
</feature>
<dbReference type="UniPathway" id="UPA00219"/>
<comment type="function">
    <text evidence="10">Cell wall formation. Catalyzes the transfer of a GlcNAc subunit on undecaprenyl-pyrophosphoryl-MurNAc-pentapeptide (lipid intermediate I) to form undecaprenyl-pyrophosphoryl-MurNAc-(pentapeptide)GlcNAc (lipid intermediate II).</text>
</comment>
<evidence type="ECO:0000256" key="2">
    <source>
        <dbReference type="ARBA" id="ARBA00022618"/>
    </source>
</evidence>
<dbReference type="InterPro" id="IPR007235">
    <property type="entry name" value="Glyco_trans_28_C"/>
</dbReference>